<dbReference type="GO" id="GO:0005634">
    <property type="term" value="C:nucleus"/>
    <property type="evidence" value="ECO:0007669"/>
    <property type="project" value="UniProtKB-SubCell"/>
</dbReference>
<evidence type="ECO:0000256" key="3">
    <source>
        <dbReference type="ARBA" id="ARBA00022723"/>
    </source>
</evidence>
<feature type="site" description="Histone H3K4me3 binding" evidence="7">
    <location>
        <position position="262"/>
    </location>
</feature>
<dbReference type="InterPro" id="IPR011011">
    <property type="entry name" value="Znf_FYVE_PHD"/>
</dbReference>
<dbReference type="PANTHER" id="PTHR10333:SF89">
    <property type="entry name" value="INHIBITOR OF GROWTH PROTEIN"/>
    <property type="match status" value="1"/>
</dbReference>
<feature type="binding site" evidence="8">
    <location>
        <position position="290"/>
    </location>
    <ligand>
        <name>Zn(2+)</name>
        <dbReference type="ChEBI" id="CHEBI:29105"/>
        <label>1</label>
    </ligand>
</feature>
<feature type="binding site" evidence="8">
    <location>
        <position position="276"/>
    </location>
    <ligand>
        <name>Zn(2+)</name>
        <dbReference type="ChEBI" id="CHEBI:29105"/>
        <label>2</label>
    </ligand>
</feature>
<dbReference type="SMART" id="SM00249">
    <property type="entry name" value="PHD"/>
    <property type="match status" value="1"/>
</dbReference>
<feature type="compositionally biased region" description="Basic and acidic residues" evidence="11">
    <location>
        <begin position="166"/>
        <end position="181"/>
    </location>
</feature>
<evidence type="ECO:0000256" key="9">
    <source>
        <dbReference type="PROSITE-ProRule" id="PRU00146"/>
    </source>
</evidence>
<feature type="domain" description="PHD-type" evidence="12">
    <location>
        <begin position="260"/>
        <end position="309"/>
    </location>
</feature>
<keyword evidence="10" id="KW-0156">Chromatin regulator</keyword>
<feature type="region of interest" description="Disordered" evidence="11">
    <location>
        <begin position="166"/>
        <end position="253"/>
    </location>
</feature>
<evidence type="ECO:0000256" key="10">
    <source>
        <dbReference type="RuleBase" id="RU361213"/>
    </source>
</evidence>
<dbReference type="InterPro" id="IPR042020">
    <property type="entry name" value="ING3_PHD"/>
</dbReference>
<evidence type="ECO:0000256" key="6">
    <source>
        <dbReference type="ARBA" id="ARBA00023242"/>
    </source>
</evidence>
<comment type="similarity">
    <text evidence="2 10">Belongs to the ING family.</text>
</comment>
<proteinExistence type="inferred from homology"/>
<evidence type="ECO:0000256" key="4">
    <source>
        <dbReference type="ARBA" id="ARBA00022771"/>
    </source>
</evidence>
<dbReference type="Gene3D" id="3.30.40.10">
    <property type="entry name" value="Zinc/RING finger domain, C3HC4 (zinc finger)"/>
    <property type="match status" value="1"/>
</dbReference>
<evidence type="ECO:0000256" key="8">
    <source>
        <dbReference type="PIRSR" id="PIRSR628651-51"/>
    </source>
</evidence>
<evidence type="ECO:0000256" key="2">
    <source>
        <dbReference type="ARBA" id="ARBA00010210"/>
    </source>
</evidence>
<feature type="binding site" evidence="8">
    <location>
        <position position="303"/>
    </location>
    <ligand>
        <name>Zn(2+)</name>
        <dbReference type="ChEBI" id="CHEBI:29105"/>
        <label>2</label>
    </ligand>
</feature>
<dbReference type="Pfam" id="PF12998">
    <property type="entry name" value="ING"/>
    <property type="match status" value="1"/>
</dbReference>
<feature type="site" description="Histone H3K4me3 binding" evidence="7">
    <location>
        <position position="277"/>
    </location>
</feature>
<feature type="compositionally biased region" description="Basic and acidic residues" evidence="11">
    <location>
        <begin position="190"/>
        <end position="206"/>
    </location>
</feature>
<dbReference type="InterPro" id="IPR024610">
    <property type="entry name" value="ING_N_histone-binding"/>
</dbReference>
<dbReference type="Gene3D" id="6.10.140.1740">
    <property type="match status" value="1"/>
</dbReference>
<dbReference type="GO" id="GO:0008270">
    <property type="term" value="F:zinc ion binding"/>
    <property type="evidence" value="ECO:0007669"/>
    <property type="project" value="UniProtKB-KW"/>
</dbReference>
<dbReference type="GO" id="GO:0045893">
    <property type="term" value="P:positive regulation of DNA-templated transcription"/>
    <property type="evidence" value="ECO:0007669"/>
    <property type="project" value="TreeGrafter"/>
</dbReference>
<comment type="subcellular location">
    <subcellularLocation>
        <location evidence="1 10">Nucleus</location>
    </subcellularLocation>
</comment>
<dbReference type="InterPro" id="IPR019786">
    <property type="entry name" value="Zinc_finger_PHD-type_CS"/>
</dbReference>
<evidence type="ECO:0000259" key="12">
    <source>
        <dbReference type="PROSITE" id="PS50016"/>
    </source>
</evidence>
<accession>A0AAV4JU80</accession>
<feature type="binding site" evidence="8">
    <location>
        <position position="287"/>
    </location>
    <ligand>
        <name>Zn(2+)</name>
        <dbReference type="ChEBI" id="CHEBI:29105"/>
        <label>1</label>
    </ligand>
</feature>
<feature type="binding site" evidence="8">
    <location>
        <position position="306"/>
    </location>
    <ligand>
        <name>Zn(2+)</name>
        <dbReference type="ChEBI" id="CHEBI:29105"/>
        <label>2</label>
    </ligand>
</feature>
<dbReference type="AlphaFoldDB" id="A0AAV4JU80"/>
<dbReference type="CDD" id="cd15585">
    <property type="entry name" value="PHD_ING3"/>
    <property type="match status" value="1"/>
</dbReference>
<evidence type="ECO:0000256" key="5">
    <source>
        <dbReference type="ARBA" id="ARBA00022833"/>
    </source>
</evidence>
<reference evidence="13 14" key="1">
    <citation type="journal article" date="2021" name="Elife">
        <title>Chloroplast acquisition without the gene transfer in kleptoplastic sea slugs, Plakobranchus ocellatus.</title>
        <authorList>
            <person name="Maeda T."/>
            <person name="Takahashi S."/>
            <person name="Yoshida T."/>
            <person name="Shimamura S."/>
            <person name="Takaki Y."/>
            <person name="Nagai Y."/>
            <person name="Toyoda A."/>
            <person name="Suzuki Y."/>
            <person name="Arimoto A."/>
            <person name="Ishii H."/>
            <person name="Satoh N."/>
            <person name="Nishiyama T."/>
            <person name="Hasebe M."/>
            <person name="Maruyama T."/>
            <person name="Minagawa J."/>
            <person name="Obokata J."/>
            <person name="Shigenobu S."/>
        </authorList>
    </citation>
    <scope>NUCLEOTIDE SEQUENCE [LARGE SCALE GENOMIC DNA]</scope>
</reference>
<dbReference type="PANTHER" id="PTHR10333">
    <property type="entry name" value="INHIBITOR OF GROWTH PROTEIN"/>
    <property type="match status" value="1"/>
</dbReference>
<evidence type="ECO:0000313" key="14">
    <source>
        <dbReference type="Proteomes" id="UP000762676"/>
    </source>
</evidence>
<gene>
    <name evidence="13" type="ORF">ElyMa_007039800</name>
</gene>
<organism evidence="13 14">
    <name type="scientific">Elysia marginata</name>
    <dbReference type="NCBI Taxonomy" id="1093978"/>
    <lineage>
        <taxon>Eukaryota</taxon>
        <taxon>Metazoa</taxon>
        <taxon>Spiralia</taxon>
        <taxon>Lophotrochozoa</taxon>
        <taxon>Mollusca</taxon>
        <taxon>Gastropoda</taxon>
        <taxon>Heterobranchia</taxon>
        <taxon>Euthyneura</taxon>
        <taxon>Panpulmonata</taxon>
        <taxon>Sacoglossa</taxon>
        <taxon>Placobranchoidea</taxon>
        <taxon>Plakobranchidae</taxon>
        <taxon>Elysia</taxon>
    </lineage>
</organism>
<dbReference type="InterPro" id="IPR028651">
    <property type="entry name" value="ING_fam"/>
</dbReference>
<evidence type="ECO:0000313" key="13">
    <source>
        <dbReference type="EMBL" id="GFS25980.1"/>
    </source>
</evidence>
<feature type="binding site" evidence="8">
    <location>
        <position position="281"/>
    </location>
    <ligand>
        <name>Zn(2+)</name>
        <dbReference type="ChEBI" id="CHEBI:29105"/>
        <label>2</label>
    </ligand>
</feature>
<dbReference type="PROSITE" id="PS50016">
    <property type="entry name" value="ZF_PHD_2"/>
    <property type="match status" value="1"/>
</dbReference>
<protein>
    <recommendedName>
        <fullName evidence="10">Inhibitor of growth protein</fullName>
    </recommendedName>
</protein>
<dbReference type="InterPro" id="IPR001965">
    <property type="entry name" value="Znf_PHD"/>
</dbReference>
<comment type="caution">
    <text evidence="13">The sequence shown here is derived from an EMBL/GenBank/DDBJ whole genome shotgun (WGS) entry which is preliminary data.</text>
</comment>
<evidence type="ECO:0000256" key="11">
    <source>
        <dbReference type="SAM" id="MobiDB-lite"/>
    </source>
</evidence>
<feature type="binding site" evidence="8">
    <location>
        <position position="265"/>
    </location>
    <ligand>
        <name>Zn(2+)</name>
        <dbReference type="ChEBI" id="CHEBI:29105"/>
        <label>1</label>
    </ligand>
</feature>
<dbReference type="CDD" id="cd16857">
    <property type="entry name" value="ING_ING1_2"/>
    <property type="match status" value="1"/>
</dbReference>
<feature type="site" description="Histone H3K4me3 binding" evidence="7">
    <location>
        <position position="285"/>
    </location>
</feature>
<sequence>MLNGIVDKCKEYGMEIKAKNIGRDTKVLVITVGNAVLKHVLKYSYPGHMITEDVDTLKEGVTMVNNAAVEALCSATYLSNYLDTMETLPDDLQRNISQMRELHIRSRVILDEIKSLRAVVLKESGSSKKSCLALQRALIHCQEIGDEKIALVQLITDLIENRSRQLEQDREHLDPGSTKEPEPEEVVPPVKKETIKPEQEKPEKPVAVKRQRRQKTDVIEEEVKEEKEKPPKKKKKRKVTKKELPREDSPLDFQIDPNEPTYCSCNNVSYGEMIGCDNEKCVIEWYHFGCVGLRTKPKGKWFCPECRGDKSNVRRSDK</sequence>
<feature type="compositionally biased region" description="Basic residues" evidence="11">
    <location>
        <begin position="230"/>
        <end position="240"/>
    </location>
</feature>
<dbReference type="FunFam" id="3.30.40.10:FF:000021">
    <property type="entry name" value="Inhibitor of growth 2b"/>
    <property type="match status" value="1"/>
</dbReference>
<keyword evidence="6 10" id="KW-0539">Nucleus</keyword>
<dbReference type="GO" id="GO:0006325">
    <property type="term" value="P:chromatin organization"/>
    <property type="evidence" value="ECO:0007669"/>
    <property type="project" value="UniProtKB-KW"/>
</dbReference>
<dbReference type="Proteomes" id="UP000762676">
    <property type="component" value="Unassembled WGS sequence"/>
</dbReference>
<comment type="subunit">
    <text evidence="10">Component of an histone acetyltransferase complex. Interacts with H3K4me3 and to a lesser extent with H3K4me2.</text>
</comment>
<dbReference type="SUPFAM" id="SSF57903">
    <property type="entry name" value="FYVE/PHD zinc finger"/>
    <property type="match status" value="1"/>
</dbReference>
<keyword evidence="5 8" id="KW-0862">Zinc</keyword>
<dbReference type="EMBL" id="BMAT01014082">
    <property type="protein sequence ID" value="GFS25980.1"/>
    <property type="molecule type" value="Genomic_DNA"/>
</dbReference>
<feature type="binding site" evidence="8">
    <location>
        <position position="263"/>
    </location>
    <ligand>
        <name>Zn(2+)</name>
        <dbReference type="ChEBI" id="CHEBI:29105"/>
        <label>1</label>
    </ligand>
</feature>
<dbReference type="PROSITE" id="PS01359">
    <property type="entry name" value="ZF_PHD_1"/>
    <property type="match status" value="1"/>
</dbReference>
<comment type="function">
    <text evidence="10">Component of an histone acetyltransferase complex.</text>
</comment>
<keyword evidence="3 8" id="KW-0479">Metal-binding</keyword>
<keyword evidence="4 9" id="KW-0863">Zinc-finger</keyword>
<evidence type="ECO:0000256" key="1">
    <source>
        <dbReference type="ARBA" id="ARBA00004123"/>
    </source>
</evidence>
<dbReference type="SMART" id="SM01408">
    <property type="entry name" value="ING"/>
    <property type="match status" value="1"/>
</dbReference>
<comment type="domain">
    <text evidence="10">The PHD-type zinc finger mediates the binding to H3K4me3.</text>
</comment>
<name>A0AAV4JU80_9GAST</name>
<feature type="site" description="Histone H3K4me3 binding" evidence="7">
    <location>
        <position position="273"/>
    </location>
</feature>
<evidence type="ECO:0000256" key="7">
    <source>
        <dbReference type="PIRSR" id="PIRSR628651-50"/>
    </source>
</evidence>
<keyword evidence="14" id="KW-1185">Reference proteome</keyword>
<dbReference type="InterPro" id="IPR013083">
    <property type="entry name" value="Znf_RING/FYVE/PHD"/>
</dbReference>
<dbReference type="InterPro" id="IPR019787">
    <property type="entry name" value="Znf_PHD-finger"/>
</dbReference>